<dbReference type="SUPFAM" id="SSF52833">
    <property type="entry name" value="Thioredoxin-like"/>
    <property type="match status" value="1"/>
</dbReference>
<dbReference type="Gene3D" id="3.40.30.10">
    <property type="entry name" value="Glutaredoxin"/>
    <property type="match status" value="1"/>
</dbReference>
<protein>
    <recommendedName>
        <fullName evidence="3">Thioredoxin domain-containing protein</fullName>
    </recommendedName>
</protein>
<dbReference type="AlphaFoldDB" id="A0A8K0NJZ9"/>
<gene>
    <name evidence="1" type="ORF">E4U42_007634</name>
</gene>
<dbReference type="OrthoDB" id="40334at2759"/>
<sequence length="218" mass="23923">MSESVAKPAEAKSGFWAEVESFKSPEVKSIANLPVVGEKAPSNAKLSLPNGQKSLILFLRHCGCPFAEKTFKRLAALSDKHRDIRCLAVSHSSREATERWIPQVGGAWQTDMVIDPGRDLYAEWGLGLSSTWHAFNPFSLYSVYRLGADEGIWNRATESGSRWQTSGAFAVDSDGTVRWLHVSQTADDLPDFDAALGALGKSIEPHHDKLDKKAAEKP</sequence>
<dbReference type="EMBL" id="SRPY01000089">
    <property type="protein sequence ID" value="KAG5928929.1"/>
    <property type="molecule type" value="Genomic_DNA"/>
</dbReference>
<organism evidence="1 2">
    <name type="scientific">Claviceps africana</name>
    <dbReference type="NCBI Taxonomy" id="83212"/>
    <lineage>
        <taxon>Eukaryota</taxon>
        <taxon>Fungi</taxon>
        <taxon>Dikarya</taxon>
        <taxon>Ascomycota</taxon>
        <taxon>Pezizomycotina</taxon>
        <taxon>Sordariomycetes</taxon>
        <taxon>Hypocreomycetidae</taxon>
        <taxon>Hypocreales</taxon>
        <taxon>Clavicipitaceae</taxon>
        <taxon>Claviceps</taxon>
    </lineage>
</organism>
<dbReference type="PANTHER" id="PTHR42336:SF1">
    <property type="entry name" value="ALKYL HYDROPEROXIDE REDUCTASE SUBUNIT C_ THIOL SPECIFIC ANTIOXIDANT DOMAIN-CONTAINING PROTEIN"/>
    <property type="match status" value="1"/>
</dbReference>
<evidence type="ECO:0000313" key="1">
    <source>
        <dbReference type="EMBL" id="KAG5928929.1"/>
    </source>
</evidence>
<dbReference type="Proteomes" id="UP000811619">
    <property type="component" value="Unassembled WGS sequence"/>
</dbReference>
<keyword evidence="2" id="KW-1185">Reference proteome</keyword>
<dbReference type="PANTHER" id="PTHR42336">
    <property type="entry name" value="THIOREDOXIN DOMAIN-CONTAINING PROTEIN-RELATED"/>
    <property type="match status" value="1"/>
</dbReference>
<evidence type="ECO:0008006" key="3">
    <source>
        <dbReference type="Google" id="ProtNLM"/>
    </source>
</evidence>
<comment type="caution">
    <text evidence="1">The sequence shown here is derived from an EMBL/GenBank/DDBJ whole genome shotgun (WGS) entry which is preliminary data.</text>
</comment>
<reference evidence="1" key="1">
    <citation type="journal article" date="2020" name="bioRxiv">
        <title>Whole genome comparisons of ergot fungi reveals the divergence and evolution of species within the genus Claviceps are the result of varying mechanisms driving genome evolution and host range expansion.</title>
        <authorList>
            <person name="Wyka S.A."/>
            <person name="Mondo S.J."/>
            <person name="Liu M."/>
            <person name="Dettman J."/>
            <person name="Nalam V."/>
            <person name="Broders K.D."/>
        </authorList>
    </citation>
    <scope>NUCLEOTIDE SEQUENCE</scope>
    <source>
        <strain evidence="1">CCC 489</strain>
    </source>
</reference>
<proteinExistence type="predicted"/>
<dbReference type="InterPro" id="IPR032801">
    <property type="entry name" value="PXL2A/B/C"/>
</dbReference>
<name>A0A8K0NJZ9_9HYPO</name>
<dbReference type="InterPro" id="IPR036249">
    <property type="entry name" value="Thioredoxin-like_sf"/>
</dbReference>
<dbReference type="Pfam" id="PF13911">
    <property type="entry name" value="AhpC-TSA_2"/>
    <property type="match status" value="1"/>
</dbReference>
<dbReference type="CDD" id="cd02970">
    <property type="entry name" value="PRX_like2"/>
    <property type="match status" value="1"/>
</dbReference>
<accession>A0A8K0NJZ9</accession>
<evidence type="ECO:0000313" key="2">
    <source>
        <dbReference type="Proteomes" id="UP000811619"/>
    </source>
</evidence>